<evidence type="ECO:0000313" key="3">
    <source>
        <dbReference type="Proteomes" id="UP001162131"/>
    </source>
</evidence>
<feature type="transmembrane region" description="Helical" evidence="1">
    <location>
        <begin position="6"/>
        <end position="24"/>
    </location>
</feature>
<keyword evidence="1" id="KW-1133">Transmembrane helix</keyword>
<proteinExistence type="predicted"/>
<evidence type="ECO:0000313" key="2">
    <source>
        <dbReference type="EMBL" id="CAG9333305.1"/>
    </source>
</evidence>
<evidence type="ECO:0000256" key="1">
    <source>
        <dbReference type="SAM" id="Phobius"/>
    </source>
</evidence>
<dbReference type="EMBL" id="CAJZBQ010000056">
    <property type="protein sequence ID" value="CAG9333305.1"/>
    <property type="molecule type" value="Genomic_DNA"/>
</dbReference>
<accession>A0AAU9K169</accession>
<reference evidence="2" key="1">
    <citation type="submission" date="2021-09" db="EMBL/GenBank/DDBJ databases">
        <authorList>
            <consortium name="AG Swart"/>
            <person name="Singh M."/>
            <person name="Singh A."/>
            <person name="Seah K."/>
            <person name="Emmerich C."/>
        </authorList>
    </citation>
    <scope>NUCLEOTIDE SEQUENCE</scope>
    <source>
        <strain evidence="2">ATCC30299</strain>
    </source>
</reference>
<organism evidence="2 3">
    <name type="scientific">Blepharisma stoltei</name>
    <dbReference type="NCBI Taxonomy" id="1481888"/>
    <lineage>
        <taxon>Eukaryota</taxon>
        <taxon>Sar</taxon>
        <taxon>Alveolata</taxon>
        <taxon>Ciliophora</taxon>
        <taxon>Postciliodesmatophora</taxon>
        <taxon>Heterotrichea</taxon>
        <taxon>Heterotrichida</taxon>
        <taxon>Blepharismidae</taxon>
        <taxon>Blepharisma</taxon>
    </lineage>
</organism>
<name>A0AAU9K169_9CILI</name>
<protein>
    <submittedName>
        <fullName evidence="2">Uncharacterized protein</fullName>
    </submittedName>
</protein>
<sequence>MENKKVLYVIEGLFCIFALGLLYWKTRGPPMKFSTIKLLDKASLIRVLNQIRQAFSENFATLLKLNRRKRRNLHRGGREYRICIRDLKDHARRANEKAFADVLERSRLTEEILNDSYNHMENDPEVALAFSKVCTVLVTNVSPLLNPARLTEIMQFTISKSKEINEEDPNELNIKMRMLEDEIFDEFGFEPEEIEAGVGKYPNELGSLIQQIREINNYLLEGTNEDLF</sequence>
<keyword evidence="1" id="KW-0812">Transmembrane</keyword>
<gene>
    <name evidence="2" type="ORF">BSTOLATCC_MIC58119</name>
</gene>
<keyword evidence="3" id="KW-1185">Reference proteome</keyword>
<dbReference type="AlphaFoldDB" id="A0AAU9K169"/>
<keyword evidence="1" id="KW-0472">Membrane</keyword>
<dbReference type="Proteomes" id="UP001162131">
    <property type="component" value="Unassembled WGS sequence"/>
</dbReference>
<comment type="caution">
    <text evidence="2">The sequence shown here is derived from an EMBL/GenBank/DDBJ whole genome shotgun (WGS) entry which is preliminary data.</text>
</comment>